<evidence type="ECO:0000313" key="2">
    <source>
        <dbReference type="EMBL" id="KAJ0406982.1"/>
    </source>
</evidence>
<name>A0AAD5LR72_PYTIN</name>
<feature type="transmembrane region" description="Helical" evidence="1">
    <location>
        <begin position="258"/>
        <end position="279"/>
    </location>
</feature>
<reference evidence="2" key="1">
    <citation type="submission" date="2021-12" db="EMBL/GenBank/DDBJ databases">
        <title>Prjna785345.</title>
        <authorList>
            <person name="Rujirawat T."/>
            <person name="Krajaejun T."/>
        </authorList>
    </citation>
    <scope>NUCLEOTIDE SEQUENCE</scope>
    <source>
        <strain evidence="2">Pi057C3</strain>
    </source>
</reference>
<feature type="transmembrane region" description="Helical" evidence="1">
    <location>
        <begin position="156"/>
        <end position="177"/>
    </location>
</feature>
<organism evidence="2 3">
    <name type="scientific">Pythium insidiosum</name>
    <name type="common">Pythiosis disease agent</name>
    <dbReference type="NCBI Taxonomy" id="114742"/>
    <lineage>
        <taxon>Eukaryota</taxon>
        <taxon>Sar</taxon>
        <taxon>Stramenopiles</taxon>
        <taxon>Oomycota</taxon>
        <taxon>Peronosporomycetes</taxon>
        <taxon>Pythiales</taxon>
        <taxon>Pythiaceae</taxon>
        <taxon>Pythium</taxon>
    </lineage>
</organism>
<protein>
    <recommendedName>
        <fullName evidence="4">Transmembrane protein</fullName>
    </recommendedName>
</protein>
<keyword evidence="1" id="KW-1133">Transmembrane helix</keyword>
<dbReference type="AlphaFoldDB" id="A0AAD5LR72"/>
<evidence type="ECO:0000313" key="3">
    <source>
        <dbReference type="Proteomes" id="UP001209570"/>
    </source>
</evidence>
<keyword evidence="1" id="KW-0812">Transmembrane</keyword>
<proteinExistence type="predicted"/>
<sequence length="382" mass="42432">MSDVVASFSSLVDLKRCKHDPELENLDFDSNGTSLSVEEQAAWLIKEATTHVIVLRSKLWRHPALRRGIRLYGPPFIVQVCQAGLYPGFSVLFDRSSTAVKIVLTVCFPLIKYGMKKSLQRIAHGLLDYSGEVAVSGVEICASLYQSILMQTTSSAAAMATIMGLDVVMGILAIKLLMDKKSHVPKRELVSRAVALLRAEGASGPPRRDHTQSGDSSEARLPEFALRVDSSATAEERLVVCQALEFAHAAEAVLLVEYFEVVIPVVNCIFLAVAAHLPTARFNTRIAPFYYSPETLDEAIFSTLLYSSLQGASCIVMHYVMKYRYGLSAAYHLSFVMERHLLSIQGKLLAWLSVILHFSVIHYGADFTFRFEYVDRPLRPQP</sequence>
<keyword evidence="3" id="KW-1185">Reference proteome</keyword>
<dbReference type="Proteomes" id="UP001209570">
    <property type="component" value="Unassembled WGS sequence"/>
</dbReference>
<keyword evidence="1" id="KW-0472">Membrane</keyword>
<evidence type="ECO:0000256" key="1">
    <source>
        <dbReference type="SAM" id="Phobius"/>
    </source>
</evidence>
<feature type="transmembrane region" description="Helical" evidence="1">
    <location>
        <begin position="299"/>
        <end position="320"/>
    </location>
</feature>
<comment type="caution">
    <text evidence="2">The sequence shown here is derived from an EMBL/GenBank/DDBJ whole genome shotgun (WGS) entry which is preliminary data.</text>
</comment>
<feature type="transmembrane region" description="Helical" evidence="1">
    <location>
        <begin position="341"/>
        <end position="365"/>
    </location>
</feature>
<accession>A0AAD5LR72</accession>
<dbReference type="EMBL" id="JAKCXM010000026">
    <property type="protein sequence ID" value="KAJ0406982.1"/>
    <property type="molecule type" value="Genomic_DNA"/>
</dbReference>
<evidence type="ECO:0008006" key="4">
    <source>
        <dbReference type="Google" id="ProtNLM"/>
    </source>
</evidence>
<gene>
    <name evidence="2" type="ORF">P43SY_005215</name>
</gene>